<comment type="pathway">
    <text evidence="2 13">Energy metabolism; oxidative phosphorylation.</text>
</comment>
<dbReference type="InterPro" id="IPR003204">
    <property type="entry name" value="Cyt_c_oxidase_su5A/6"/>
</dbReference>
<dbReference type="GO" id="GO:0005743">
    <property type="term" value="C:mitochondrial inner membrane"/>
    <property type="evidence" value="ECO:0007669"/>
    <property type="project" value="UniProtKB-SubCell"/>
</dbReference>
<comment type="subunit">
    <text evidence="13">Component of the cytochrome c oxidase (complex IV, CIV), a multisubunit enzyme composed of a catalytic core of 3 subunits and several supernumerary subunits. The complex exists as a monomer or a dimer and forms supercomplexes (SCs) in the inner mitochondrial membrane with ubiquinol-cytochrome c oxidoreductase (cytochrome b-c1 complex, complex III, CIII).</text>
</comment>
<dbReference type="AlphaFoldDB" id="A0A819EEW8"/>
<comment type="function">
    <text evidence="13">Component of the cytochrome c oxidase, the last enzyme in the mitochondrial electron transport chain which drives oxidative phosphorylation. The respiratory chain contains 3 multisubunit complexes succinate dehydrogenase (complex II, CII), ubiquinol-cytochrome c oxidoreductase (cytochrome b-c1 complex, complex III, CIII) and cytochrome c oxidase (complex IV, CIV), that cooperate to transfer electrons derived from NADH and succinate to molecular oxygen, creating an electrochemical gradient over the inner membrane that drives transmembrane transport and the ATP synthase. Cytochrome c oxidase is the component of the respiratory chain that catalyzes the reduction of oxygen to water. Electrons originating from reduced cytochrome c in the intermembrane space (IMS) are transferred via the dinuclear copper A center (CU(A)) of subunit 2 and heme A of subunit 1 to the active site in subunit 1, a binuclear center (BNC) formed by heme A3 and copper B (CU(B)). The BNC reduces molecular oxygen to 2 water molecules using 4 electrons from cytochrome c in the IMS and 4 protons from the mitochondrial matrix.</text>
</comment>
<keyword evidence="5 13" id="KW-0349">Heme</keyword>
<evidence type="ECO:0000256" key="5">
    <source>
        <dbReference type="ARBA" id="ARBA00022617"/>
    </source>
</evidence>
<evidence type="ECO:0000256" key="4">
    <source>
        <dbReference type="ARBA" id="ARBA00021968"/>
    </source>
</evidence>
<keyword evidence="8 13" id="KW-0809">Transit peptide</keyword>
<gene>
    <name evidence="14" type="ORF">JBS370_LOCUS18229</name>
</gene>
<dbReference type="GO" id="GO:0046872">
    <property type="term" value="F:metal ion binding"/>
    <property type="evidence" value="ECO:0007669"/>
    <property type="project" value="UniProtKB-UniRule"/>
</dbReference>
<dbReference type="InterPro" id="IPR036545">
    <property type="entry name" value="Cyt_c_oxidase_su5A/6_sf"/>
</dbReference>
<dbReference type="CDD" id="cd00923">
    <property type="entry name" value="Cyt_c_Oxidase_Va"/>
    <property type="match status" value="1"/>
</dbReference>
<evidence type="ECO:0000256" key="8">
    <source>
        <dbReference type="ARBA" id="ARBA00022946"/>
    </source>
</evidence>
<reference evidence="14" key="1">
    <citation type="submission" date="2021-02" db="EMBL/GenBank/DDBJ databases">
        <authorList>
            <person name="Nowell W R."/>
        </authorList>
    </citation>
    <scope>NUCLEOTIDE SEQUENCE</scope>
</reference>
<dbReference type="UniPathway" id="UPA00705"/>
<comment type="caution">
    <text evidence="14">The sequence shown here is derived from an EMBL/GenBank/DDBJ whole genome shotgun (WGS) entry which is preliminary data.</text>
</comment>
<dbReference type="GO" id="GO:0045277">
    <property type="term" value="C:respiratory chain complex IV"/>
    <property type="evidence" value="ECO:0007669"/>
    <property type="project" value="UniProtKB-UniRule"/>
</dbReference>
<keyword evidence="10 13" id="KW-0496">Mitochondrion</keyword>
<name>A0A819EEW8_9BILA</name>
<evidence type="ECO:0000256" key="12">
    <source>
        <dbReference type="ARBA" id="ARBA00031049"/>
    </source>
</evidence>
<keyword evidence="9 13" id="KW-0408">Iron</keyword>
<evidence type="ECO:0000256" key="11">
    <source>
        <dbReference type="ARBA" id="ARBA00023136"/>
    </source>
</evidence>
<evidence type="ECO:0000256" key="2">
    <source>
        <dbReference type="ARBA" id="ARBA00004673"/>
    </source>
</evidence>
<dbReference type="EMBL" id="CAJOBD010002041">
    <property type="protein sequence ID" value="CAF3850755.1"/>
    <property type="molecule type" value="Genomic_DNA"/>
</dbReference>
<keyword evidence="7 13" id="KW-0999">Mitochondrion inner membrane</keyword>
<sequence>MAYLFRSVLIQSLNKTIRPMWTTINRNMSSHSKETDEEFDERWKAYFDRPSIDGNLKSWDIRQGINHMNRLDLIPEPEIITACLKACRRVNDHSLAVRYLEAIRYKSNAVSKEVWPWILQEIRPTLSELGVSSPEDLGYDKPELALKSVDDM</sequence>
<comment type="similarity">
    <text evidence="3 13">Belongs to the cytochrome c oxidase subunit 5A family.</text>
</comment>
<dbReference type="GO" id="GO:0006123">
    <property type="term" value="P:mitochondrial electron transport, cytochrome c to oxygen"/>
    <property type="evidence" value="ECO:0007669"/>
    <property type="project" value="UniProtKB-UniRule"/>
</dbReference>
<protein>
    <recommendedName>
        <fullName evidence="4 13">Cytochrome c oxidase subunit 5A, mitochondrial</fullName>
    </recommendedName>
    <alternativeName>
        <fullName evidence="12 13">Cytochrome c oxidase polypeptide Va</fullName>
    </alternativeName>
</protein>
<dbReference type="PANTHER" id="PTHR14200:SF11">
    <property type="entry name" value="CYTOCHROME C OXIDASE SUBUNIT 5A, MITOCHONDRIAL"/>
    <property type="match status" value="1"/>
</dbReference>
<evidence type="ECO:0000313" key="14">
    <source>
        <dbReference type="EMBL" id="CAF3850755.1"/>
    </source>
</evidence>
<proteinExistence type="inferred from homology"/>
<evidence type="ECO:0000256" key="1">
    <source>
        <dbReference type="ARBA" id="ARBA00004443"/>
    </source>
</evidence>
<evidence type="ECO:0000256" key="3">
    <source>
        <dbReference type="ARBA" id="ARBA00007972"/>
    </source>
</evidence>
<evidence type="ECO:0000313" key="15">
    <source>
        <dbReference type="Proteomes" id="UP000663836"/>
    </source>
</evidence>
<evidence type="ECO:0000256" key="13">
    <source>
        <dbReference type="RuleBase" id="RU368103"/>
    </source>
</evidence>
<dbReference type="Proteomes" id="UP000663836">
    <property type="component" value="Unassembled WGS sequence"/>
</dbReference>
<dbReference type="SUPFAM" id="SSF48479">
    <property type="entry name" value="Cytochrome c oxidase subunit E"/>
    <property type="match status" value="1"/>
</dbReference>
<keyword evidence="11 13" id="KW-0472">Membrane</keyword>
<keyword evidence="6 13" id="KW-0479">Metal-binding</keyword>
<accession>A0A819EEW8</accession>
<evidence type="ECO:0000256" key="9">
    <source>
        <dbReference type="ARBA" id="ARBA00023004"/>
    </source>
</evidence>
<organism evidence="14 15">
    <name type="scientific">Rotaria sordida</name>
    <dbReference type="NCBI Taxonomy" id="392033"/>
    <lineage>
        <taxon>Eukaryota</taxon>
        <taxon>Metazoa</taxon>
        <taxon>Spiralia</taxon>
        <taxon>Gnathifera</taxon>
        <taxon>Rotifera</taxon>
        <taxon>Eurotatoria</taxon>
        <taxon>Bdelloidea</taxon>
        <taxon>Philodinida</taxon>
        <taxon>Philodinidae</taxon>
        <taxon>Rotaria</taxon>
    </lineage>
</organism>
<evidence type="ECO:0000256" key="7">
    <source>
        <dbReference type="ARBA" id="ARBA00022792"/>
    </source>
</evidence>
<dbReference type="PANTHER" id="PTHR14200">
    <property type="entry name" value="CYTOCHROME C OXIDASE POLYPEPTIDE"/>
    <property type="match status" value="1"/>
</dbReference>
<dbReference type="Gene3D" id="1.25.40.40">
    <property type="entry name" value="Cytochrome c oxidase, subunit Va/VI"/>
    <property type="match status" value="1"/>
</dbReference>
<comment type="subcellular location">
    <subcellularLocation>
        <location evidence="1 13">Mitochondrion inner membrane</location>
        <topology evidence="1 13">Peripheral membrane protein</topology>
        <orientation evidence="1 13">Matrix side</orientation>
    </subcellularLocation>
</comment>
<dbReference type="Pfam" id="PF02284">
    <property type="entry name" value="COX5A"/>
    <property type="match status" value="1"/>
</dbReference>
<evidence type="ECO:0000256" key="10">
    <source>
        <dbReference type="ARBA" id="ARBA00023128"/>
    </source>
</evidence>
<evidence type="ECO:0000256" key="6">
    <source>
        <dbReference type="ARBA" id="ARBA00022723"/>
    </source>
</evidence>